<evidence type="ECO:0000313" key="1">
    <source>
        <dbReference type="EMBL" id="CAK9045702.1"/>
    </source>
</evidence>
<dbReference type="Proteomes" id="UP001642484">
    <property type="component" value="Unassembled WGS sequence"/>
</dbReference>
<evidence type="ECO:0000313" key="2">
    <source>
        <dbReference type="EMBL" id="CAK9045713.1"/>
    </source>
</evidence>
<evidence type="ECO:0000313" key="3">
    <source>
        <dbReference type="Proteomes" id="UP001642484"/>
    </source>
</evidence>
<accession>A0ABP0M2I5</accession>
<gene>
    <name evidence="1" type="ORF">CCMP2556_LOCUS23836</name>
    <name evidence="2" type="ORF">CCMP2556_LOCUS23841</name>
</gene>
<dbReference type="EMBL" id="CAXAMN010015435">
    <property type="protein sequence ID" value="CAK9045713.1"/>
    <property type="molecule type" value="Genomic_DNA"/>
</dbReference>
<reference evidence="1 3" key="1">
    <citation type="submission" date="2024-02" db="EMBL/GenBank/DDBJ databases">
        <authorList>
            <person name="Chen Y."/>
            <person name="Shah S."/>
            <person name="Dougan E. K."/>
            <person name="Thang M."/>
            <person name="Chan C."/>
        </authorList>
    </citation>
    <scope>NUCLEOTIDE SEQUENCE [LARGE SCALE GENOMIC DNA]</scope>
</reference>
<name>A0ABP0M2I5_9DINO</name>
<protein>
    <submittedName>
        <fullName evidence="1">Uncharacterized protein</fullName>
    </submittedName>
</protein>
<dbReference type="EMBL" id="CAXAMN010015424">
    <property type="protein sequence ID" value="CAK9045702.1"/>
    <property type="molecule type" value="Genomic_DNA"/>
</dbReference>
<sequence>MALRACDYTILVLDLAEGLVTTLNLNEEEHGAMYLAIFFTSYTFLDDFFQGCMRCTECKWDDCIWKIGVEVGQCIFFMQFSLPGVTRALIIMMVFQVALKVAGTCWDSLIEKNSAESTGGKAEPGKAFFMGFLSLVFGMALGVLPLLFAEGSSFHEKWYECMVCAFLWSLRMLEQLVNDGETALVRCAFCVVALYIFGFICLNLGVALSWCSQEGDLPLFDRVYGVMLSLATLICILTCIFACARDHCAPAKAGEAAADGQVVGTPAV</sequence>
<organism evidence="1 3">
    <name type="scientific">Durusdinium trenchii</name>
    <dbReference type="NCBI Taxonomy" id="1381693"/>
    <lineage>
        <taxon>Eukaryota</taxon>
        <taxon>Sar</taxon>
        <taxon>Alveolata</taxon>
        <taxon>Dinophyceae</taxon>
        <taxon>Suessiales</taxon>
        <taxon>Symbiodiniaceae</taxon>
        <taxon>Durusdinium</taxon>
    </lineage>
</organism>
<comment type="caution">
    <text evidence="1">The sequence shown here is derived from an EMBL/GenBank/DDBJ whole genome shotgun (WGS) entry which is preliminary data.</text>
</comment>
<proteinExistence type="predicted"/>
<keyword evidence="3" id="KW-1185">Reference proteome</keyword>